<protein>
    <submittedName>
        <fullName evidence="2">Uncharacterized protein</fullName>
    </submittedName>
</protein>
<evidence type="ECO:0000256" key="1">
    <source>
        <dbReference type="SAM" id="MobiDB-lite"/>
    </source>
</evidence>
<reference evidence="2" key="2">
    <citation type="submission" date="2020-09" db="EMBL/GenBank/DDBJ databases">
        <authorList>
            <person name="Sun Q."/>
            <person name="Ohkuma M."/>
        </authorList>
    </citation>
    <scope>NUCLEOTIDE SEQUENCE</scope>
    <source>
        <strain evidence="2">JCM 4386</strain>
    </source>
</reference>
<reference evidence="2" key="1">
    <citation type="journal article" date="2014" name="Int. J. Syst. Evol. Microbiol.">
        <title>Complete genome sequence of Corynebacterium casei LMG S-19264T (=DSM 44701T), isolated from a smear-ripened cheese.</title>
        <authorList>
            <consortium name="US DOE Joint Genome Institute (JGI-PGF)"/>
            <person name="Walter F."/>
            <person name="Albersmeier A."/>
            <person name="Kalinowski J."/>
            <person name="Ruckert C."/>
        </authorList>
    </citation>
    <scope>NUCLEOTIDE SEQUENCE</scope>
    <source>
        <strain evidence="2">JCM 4386</strain>
    </source>
</reference>
<feature type="region of interest" description="Disordered" evidence="1">
    <location>
        <begin position="26"/>
        <end position="107"/>
    </location>
</feature>
<proteinExistence type="predicted"/>
<comment type="caution">
    <text evidence="2">The sequence shown here is derived from an EMBL/GenBank/DDBJ whole genome shotgun (WGS) entry which is preliminary data.</text>
</comment>
<dbReference type="AlphaFoldDB" id="A0A918FXI3"/>
<sequence>MMAAFFAKPVAGVGRRMRLRARLPDRARGGFAAGRTGGRERGPYGPSEGIRHLPGGRPGAGRTEGALADREAARAYPTLGGARDVPPTVPPPEDIRCALPVSSSAQG</sequence>
<organism evidence="2 3">
    <name type="scientific">Streptomyces humidus</name>
    <dbReference type="NCBI Taxonomy" id="52259"/>
    <lineage>
        <taxon>Bacteria</taxon>
        <taxon>Bacillati</taxon>
        <taxon>Actinomycetota</taxon>
        <taxon>Actinomycetes</taxon>
        <taxon>Kitasatosporales</taxon>
        <taxon>Streptomycetaceae</taxon>
        <taxon>Streptomyces</taxon>
    </lineage>
</organism>
<gene>
    <name evidence="2" type="ORF">GCM10010269_38300</name>
</gene>
<accession>A0A918FXI3</accession>
<name>A0A918FXI3_9ACTN</name>
<evidence type="ECO:0000313" key="3">
    <source>
        <dbReference type="Proteomes" id="UP000606194"/>
    </source>
</evidence>
<dbReference type="EMBL" id="BMTL01000015">
    <property type="protein sequence ID" value="GGR95857.1"/>
    <property type="molecule type" value="Genomic_DNA"/>
</dbReference>
<evidence type="ECO:0000313" key="2">
    <source>
        <dbReference type="EMBL" id="GGR95857.1"/>
    </source>
</evidence>
<keyword evidence="3" id="KW-1185">Reference proteome</keyword>
<dbReference type="Proteomes" id="UP000606194">
    <property type="component" value="Unassembled WGS sequence"/>
</dbReference>